<dbReference type="Gene3D" id="3.30.420.10">
    <property type="entry name" value="Ribonuclease H-like superfamily/Ribonuclease H"/>
    <property type="match status" value="1"/>
</dbReference>
<feature type="compositionally biased region" description="Polar residues" evidence="1">
    <location>
        <begin position="90"/>
        <end position="102"/>
    </location>
</feature>
<keyword evidence="4" id="KW-1185">Reference proteome</keyword>
<dbReference type="PANTHER" id="PTHR37984:SF5">
    <property type="entry name" value="PROTEIN NYNRIN-LIKE"/>
    <property type="match status" value="1"/>
</dbReference>
<organism evidence="3 4">
    <name type="scientific">Ignelater luminosus</name>
    <name type="common">Cucubano</name>
    <name type="synonym">Pyrophorus luminosus</name>
    <dbReference type="NCBI Taxonomy" id="2038154"/>
    <lineage>
        <taxon>Eukaryota</taxon>
        <taxon>Metazoa</taxon>
        <taxon>Ecdysozoa</taxon>
        <taxon>Arthropoda</taxon>
        <taxon>Hexapoda</taxon>
        <taxon>Insecta</taxon>
        <taxon>Pterygota</taxon>
        <taxon>Neoptera</taxon>
        <taxon>Endopterygota</taxon>
        <taxon>Coleoptera</taxon>
        <taxon>Polyphaga</taxon>
        <taxon>Elateriformia</taxon>
        <taxon>Elateroidea</taxon>
        <taxon>Elateridae</taxon>
        <taxon>Agrypninae</taxon>
        <taxon>Pyrophorini</taxon>
        <taxon>Ignelater</taxon>
    </lineage>
</organism>
<feature type="region of interest" description="Disordered" evidence="1">
    <location>
        <begin position="90"/>
        <end position="140"/>
    </location>
</feature>
<sequence length="166" mass="18701">MKQVFSSSKQTAEKMHWSPNREPWDIVSTDLVGPLPRSTREHTFLAVFQNRFTRWVACRALRKATAATVTQALYEEVITRFGTPRVVITDNGTQYDKANQSGRKGKPYPENHDSAVLRSEPSPLGFSPFRLDHGTEQLDPGIDRVQSSISLLRARDSSSENVSPRT</sequence>
<protein>
    <recommendedName>
        <fullName evidence="2">Integrase catalytic domain-containing protein</fullName>
    </recommendedName>
</protein>
<dbReference type="AlphaFoldDB" id="A0A8K0CCU5"/>
<accession>A0A8K0CCU5</accession>
<gene>
    <name evidence="3" type="ORF">ILUMI_22423</name>
</gene>
<comment type="caution">
    <text evidence="3">The sequence shown here is derived from an EMBL/GenBank/DDBJ whole genome shotgun (WGS) entry which is preliminary data.</text>
</comment>
<evidence type="ECO:0000313" key="4">
    <source>
        <dbReference type="Proteomes" id="UP000801492"/>
    </source>
</evidence>
<dbReference type="InterPro" id="IPR001584">
    <property type="entry name" value="Integrase_cat-core"/>
</dbReference>
<dbReference type="InterPro" id="IPR036397">
    <property type="entry name" value="RNaseH_sf"/>
</dbReference>
<feature type="domain" description="Integrase catalytic" evidence="2">
    <location>
        <begin position="19"/>
        <end position="166"/>
    </location>
</feature>
<dbReference type="InterPro" id="IPR012337">
    <property type="entry name" value="RNaseH-like_sf"/>
</dbReference>
<dbReference type="OrthoDB" id="6757812at2759"/>
<dbReference type="PANTHER" id="PTHR37984">
    <property type="entry name" value="PROTEIN CBG26694"/>
    <property type="match status" value="1"/>
</dbReference>
<dbReference type="Proteomes" id="UP000801492">
    <property type="component" value="Unassembled WGS sequence"/>
</dbReference>
<evidence type="ECO:0000313" key="3">
    <source>
        <dbReference type="EMBL" id="KAF2883759.1"/>
    </source>
</evidence>
<dbReference type="EMBL" id="VTPC01090297">
    <property type="protein sequence ID" value="KAF2883759.1"/>
    <property type="molecule type" value="Genomic_DNA"/>
</dbReference>
<reference evidence="3" key="1">
    <citation type="submission" date="2019-08" db="EMBL/GenBank/DDBJ databases">
        <title>The genome of the North American firefly Photinus pyralis.</title>
        <authorList>
            <consortium name="Photinus pyralis genome working group"/>
            <person name="Fallon T.R."/>
            <person name="Sander Lower S.E."/>
            <person name="Weng J.-K."/>
        </authorList>
    </citation>
    <scope>NUCLEOTIDE SEQUENCE</scope>
    <source>
        <strain evidence="3">TRF0915ILg1</strain>
        <tissue evidence="3">Whole body</tissue>
    </source>
</reference>
<dbReference type="GO" id="GO:0015074">
    <property type="term" value="P:DNA integration"/>
    <property type="evidence" value="ECO:0007669"/>
    <property type="project" value="InterPro"/>
</dbReference>
<dbReference type="GO" id="GO:0003676">
    <property type="term" value="F:nucleic acid binding"/>
    <property type="evidence" value="ECO:0007669"/>
    <property type="project" value="InterPro"/>
</dbReference>
<dbReference type="InterPro" id="IPR050951">
    <property type="entry name" value="Retrovirus_Pol_polyprotein"/>
</dbReference>
<dbReference type="Pfam" id="PF00665">
    <property type="entry name" value="rve"/>
    <property type="match status" value="1"/>
</dbReference>
<evidence type="ECO:0000259" key="2">
    <source>
        <dbReference type="PROSITE" id="PS50994"/>
    </source>
</evidence>
<dbReference type="SUPFAM" id="SSF53098">
    <property type="entry name" value="Ribonuclease H-like"/>
    <property type="match status" value="1"/>
</dbReference>
<evidence type="ECO:0000256" key="1">
    <source>
        <dbReference type="SAM" id="MobiDB-lite"/>
    </source>
</evidence>
<dbReference type="PROSITE" id="PS50994">
    <property type="entry name" value="INTEGRASE"/>
    <property type="match status" value="1"/>
</dbReference>
<name>A0A8K0CCU5_IGNLU</name>
<proteinExistence type="predicted"/>